<dbReference type="NCBIfam" id="NF038264">
    <property type="entry name" value="kinase_SiaB"/>
    <property type="match status" value="1"/>
</dbReference>
<protein>
    <submittedName>
        <fullName evidence="1">Uncharacterized protein</fullName>
    </submittedName>
</protein>
<dbReference type="NCBIfam" id="NF038262">
    <property type="entry name" value="SiaB_fam_kinase"/>
    <property type="match status" value="1"/>
</dbReference>
<dbReference type="Pfam" id="PF19788">
    <property type="entry name" value="DUF6272"/>
    <property type="match status" value="1"/>
</dbReference>
<name>A0ABQ4Q5H9_9BURK</name>
<comment type="caution">
    <text evidence="1">The sequence shown here is derived from an EMBL/GenBank/DDBJ whole genome shotgun (WGS) entry which is preliminary data.</text>
</comment>
<evidence type="ECO:0000313" key="2">
    <source>
        <dbReference type="Proteomes" id="UP000887222"/>
    </source>
</evidence>
<dbReference type="InterPro" id="IPR046239">
    <property type="entry name" value="DUF6272"/>
</dbReference>
<keyword evidence="2" id="KW-1185">Reference proteome</keyword>
<proteinExistence type="predicted"/>
<accession>A0ABQ4Q5H9</accession>
<dbReference type="RefSeq" id="WP_220808413.1">
    <property type="nucleotide sequence ID" value="NZ_BPMK01000009.1"/>
</dbReference>
<evidence type="ECO:0000313" key="1">
    <source>
        <dbReference type="EMBL" id="GIZ52252.1"/>
    </source>
</evidence>
<organism evidence="1 2">
    <name type="scientific">Noviherbaspirillum aridicola</name>
    <dbReference type="NCBI Taxonomy" id="2849687"/>
    <lineage>
        <taxon>Bacteria</taxon>
        <taxon>Pseudomonadati</taxon>
        <taxon>Pseudomonadota</taxon>
        <taxon>Betaproteobacteria</taxon>
        <taxon>Burkholderiales</taxon>
        <taxon>Oxalobacteraceae</taxon>
        <taxon>Noviherbaspirillum</taxon>
    </lineage>
</organism>
<dbReference type="EMBL" id="BPMK01000009">
    <property type="protein sequence ID" value="GIZ52252.1"/>
    <property type="molecule type" value="Genomic_DNA"/>
</dbReference>
<sequence>MDQIDLFTLQQTYNQQRIMLCFNGPLTRSLIEEIGNALRNYMEREHATPSSAMDVFGAYIELTQNIRHYAASKGWHDSEASATVVIARDAEGRYLVSAGNVVSAEDGQALVERIGALAALDKTQLKARYKEQLRKPRDPDSGSGAGLGLIDLARKATAPLICSLKTLDDGRGFFSLRVVM</sequence>
<reference evidence="1 2" key="1">
    <citation type="journal article" date="2022" name="Int. J. Syst. Evol. Microbiol.">
        <title>Noviherbaspirillum aridicola sp. nov., isolated from an arid soil in Pakistan.</title>
        <authorList>
            <person name="Khan I.U."/>
            <person name="Saqib M."/>
            <person name="Amin A."/>
            <person name="Hussain F."/>
            <person name="Li L."/>
            <person name="Liu Y.H."/>
            <person name="Fang B.Z."/>
            <person name="Ahmed I."/>
            <person name="Li W.J."/>
        </authorList>
    </citation>
    <scope>NUCLEOTIDE SEQUENCE [LARGE SCALE GENOMIC DNA]</scope>
    <source>
        <strain evidence="1 2">NCCP-691</strain>
    </source>
</reference>
<gene>
    <name evidence="1" type="ORF">NCCP691_22660</name>
</gene>
<dbReference type="Proteomes" id="UP000887222">
    <property type="component" value="Unassembled WGS sequence"/>
</dbReference>